<accession>A0ABS7R8Y4</accession>
<organism evidence="2 3">
    <name type="scientific">Nitratireductor rhodophyticola</name>
    <dbReference type="NCBI Taxonomy" id="2854036"/>
    <lineage>
        <taxon>Bacteria</taxon>
        <taxon>Pseudomonadati</taxon>
        <taxon>Pseudomonadota</taxon>
        <taxon>Alphaproteobacteria</taxon>
        <taxon>Hyphomicrobiales</taxon>
        <taxon>Phyllobacteriaceae</taxon>
        <taxon>Nitratireductor</taxon>
    </lineage>
</organism>
<evidence type="ECO:0000313" key="2">
    <source>
        <dbReference type="EMBL" id="MBY8916867.1"/>
    </source>
</evidence>
<gene>
    <name evidence="2" type="ORF">KVG22_09730</name>
</gene>
<evidence type="ECO:0008006" key="4">
    <source>
        <dbReference type="Google" id="ProtNLM"/>
    </source>
</evidence>
<evidence type="ECO:0000313" key="3">
    <source>
        <dbReference type="Proteomes" id="UP000777661"/>
    </source>
</evidence>
<dbReference type="EMBL" id="JAHSQO010000003">
    <property type="protein sequence ID" value="MBY8916867.1"/>
    <property type="molecule type" value="Genomic_DNA"/>
</dbReference>
<feature type="compositionally biased region" description="Basic and acidic residues" evidence="1">
    <location>
        <begin position="1"/>
        <end position="12"/>
    </location>
</feature>
<evidence type="ECO:0000256" key="1">
    <source>
        <dbReference type="SAM" id="MobiDB-lite"/>
    </source>
</evidence>
<feature type="compositionally biased region" description="Basic and acidic residues" evidence="1">
    <location>
        <begin position="47"/>
        <end position="67"/>
    </location>
</feature>
<proteinExistence type="predicted"/>
<comment type="caution">
    <text evidence="2">The sequence shown here is derived from an EMBL/GenBank/DDBJ whole genome shotgun (WGS) entry which is preliminary data.</text>
</comment>
<keyword evidence="3" id="KW-1185">Reference proteome</keyword>
<feature type="compositionally biased region" description="Basic and acidic residues" evidence="1">
    <location>
        <begin position="19"/>
        <end position="28"/>
    </location>
</feature>
<feature type="compositionally biased region" description="Basic residues" evidence="1">
    <location>
        <begin position="36"/>
        <end position="46"/>
    </location>
</feature>
<feature type="region of interest" description="Disordered" evidence="1">
    <location>
        <begin position="1"/>
        <end position="67"/>
    </location>
</feature>
<name>A0ABS7R8Y4_9HYPH</name>
<protein>
    <recommendedName>
        <fullName evidence="4">DUF4169 family protein</fullName>
    </recommendedName>
</protein>
<dbReference type="RefSeq" id="WP_065816390.1">
    <property type="nucleotide sequence ID" value="NZ_CBDDPV010000002.1"/>
</dbReference>
<dbReference type="Proteomes" id="UP000777661">
    <property type="component" value="Unassembled WGS sequence"/>
</dbReference>
<sequence>MEFHLSKARKPDASSPASKGDDERKERLAAQLRANLARRKAQARSRRQGEADQRPDGLRPDTADTDE</sequence>
<reference evidence="2 3" key="1">
    <citation type="submission" date="2021-06" db="EMBL/GenBank/DDBJ databases">
        <title>Nitratireductor porphyridii sp. nov., isolated from a small marine red alga, Porphyridium purpureum in South Korea.</title>
        <authorList>
            <person name="Kim K.H."/>
            <person name="Kristyanto S."/>
            <person name="Jeon C.O."/>
        </authorList>
    </citation>
    <scope>NUCLEOTIDE SEQUENCE [LARGE SCALE GENOMIC DNA]</scope>
    <source>
        <strain evidence="2 3">R6</strain>
    </source>
</reference>